<sequence>MKIKQLLIVAIGAVALWSCEKDEPAQQPTSPNSGVNNNVAEINERVTIKNEPIDISGKRYLSSGKKGNSIDAISSTQPTDCQTGCTQTISGAQNGNLNINSNQHVCITSSGVFQGNVNLNGGVLSVCGNLTVNNINLNNGAKLIINAGGILNISGGLNINNGSYFVNYSKSGVNISGHMNNNGTVENYGDVDIAGNYNNNGNSTLINSCRMDIAGNFHQNGDMDHFGFLNINGTVHFNNPTGSNDLNGGSLIACQKVFVNTTLNGVGSDYSKIDVAGQTIINGSGNLTGLLDICDSTGIDVNNGTFGPDVTQCAAFIPSSGDCNPGSGDAPEDDFTLVADVDAPTTNDGRKLSATCIQIIGNYAYVSWHLNDGPQDYAGLLEVYDISNPTSPSIITTLWSADIDFNHLYASENTYGNKRKLWAVGSRDIYSSNLSSPAYLGKFTLTNEIFTNNTFEQFDLPSYSGNSVIERNGLLYLVSGQTGGALTTMDTAGGPLTTQVSNDRLKYLDFDGNKMIMLKQGNSSSELMVYDLPNPNFSAPTVIQVGPINPSDGKNVAHINNGKVYVATGTYGLKVFDAITGSSSPIATFNPAEGATNGVSTDDEYIYVANGKSGLHILNKNDATAVGNYNYDGSANFVASQSDFIFVANGTGGLKIIHKN</sequence>
<dbReference type="InterPro" id="IPR015943">
    <property type="entry name" value="WD40/YVTN_repeat-like_dom_sf"/>
</dbReference>
<organism evidence="1 2">
    <name type="scientific">Salibacter halophilus</name>
    <dbReference type="NCBI Taxonomy" id="1803916"/>
    <lineage>
        <taxon>Bacteria</taxon>
        <taxon>Pseudomonadati</taxon>
        <taxon>Bacteroidota</taxon>
        <taxon>Flavobacteriia</taxon>
        <taxon>Flavobacteriales</taxon>
        <taxon>Salibacteraceae</taxon>
        <taxon>Salibacter</taxon>
    </lineage>
</organism>
<comment type="caution">
    <text evidence="1">The sequence shown here is derived from an EMBL/GenBank/DDBJ whole genome shotgun (WGS) entry which is preliminary data.</text>
</comment>
<dbReference type="SUPFAM" id="SSF75011">
    <property type="entry name" value="3-carboxy-cis,cis-mucoante lactonizing enzyme"/>
    <property type="match status" value="1"/>
</dbReference>
<dbReference type="RefSeq" id="WP_151169346.1">
    <property type="nucleotide sequence ID" value="NZ_WACR01000009.1"/>
</dbReference>
<reference evidence="1 2" key="1">
    <citation type="submission" date="2019-09" db="EMBL/GenBank/DDBJ databases">
        <title>Genomes of Cryomorphaceae.</title>
        <authorList>
            <person name="Bowman J.P."/>
        </authorList>
    </citation>
    <scope>NUCLEOTIDE SEQUENCE [LARGE SCALE GENOMIC DNA]</scope>
    <source>
        <strain evidence="1 2">KCTC 52047</strain>
    </source>
</reference>
<keyword evidence="2" id="KW-1185">Reference proteome</keyword>
<dbReference type="AlphaFoldDB" id="A0A6N6M832"/>
<protein>
    <submittedName>
        <fullName evidence="1">Uncharacterized protein</fullName>
    </submittedName>
</protein>
<dbReference type="OrthoDB" id="814028at2"/>
<proteinExistence type="predicted"/>
<dbReference type="Gene3D" id="2.130.10.10">
    <property type="entry name" value="YVTN repeat-like/Quinoprotein amine dehydrogenase"/>
    <property type="match status" value="1"/>
</dbReference>
<name>A0A6N6M832_9FLAO</name>
<dbReference type="EMBL" id="WACR01000009">
    <property type="protein sequence ID" value="KAB1063242.1"/>
    <property type="molecule type" value="Genomic_DNA"/>
</dbReference>
<dbReference type="Proteomes" id="UP000435357">
    <property type="component" value="Unassembled WGS sequence"/>
</dbReference>
<evidence type="ECO:0000313" key="1">
    <source>
        <dbReference type="EMBL" id="KAB1063242.1"/>
    </source>
</evidence>
<evidence type="ECO:0000313" key="2">
    <source>
        <dbReference type="Proteomes" id="UP000435357"/>
    </source>
</evidence>
<gene>
    <name evidence="1" type="ORF">F3059_11410</name>
</gene>
<accession>A0A6N6M832</accession>